<evidence type="ECO:0000313" key="5">
    <source>
        <dbReference type="EMBL" id="SEA12404.1"/>
    </source>
</evidence>
<keyword evidence="2" id="KW-0406">Ion transport</keyword>
<dbReference type="GO" id="GO:0009279">
    <property type="term" value="C:cell outer membrane"/>
    <property type="evidence" value="ECO:0007669"/>
    <property type="project" value="InterPro"/>
</dbReference>
<dbReference type="RefSeq" id="WP_093065945.1">
    <property type="nucleotide sequence ID" value="NZ_FNQP01000004.1"/>
</dbReference>
<organism evidence="5 6">
    <name type="scientific">Thiothrix caldifontis</name>
    <dbReference type="NCBI Taxonomy" id="525918"/>
    <lineage>
        <taxon>Bacteria</taxon>
        <taxon>Pseudomonadati</taxon>
        <taxon>Pseudomonadota</taxon>
        <taxon>Gammaproteobacteria</taxon>
        <taxon>Thiotrichales</taxon>
        <taxon>Thiotrichaceae</taxon>
        <taxon>Thiothrix</taxon>
    </lineage>
</organism>
<dbReference type="SUPFAM" id="SSF56925">
    <property type="entry name" value="OMPA-like"/>
    <property type="match status" value="1"/>
</dbReference>
<reference evidence="5 6" key="1">
    <citation type="submission" date="2016-10" db="EMBL/GenBank/DDBJ databases">
        <authorList>
            <person name="de Groot N.N."/>
        </authorList>
    </citation>
    <scope>NUCLEOTIDE SEQUENCE [LARGE SCALE GENOMIC DNA]</scope>
    <source>
        <strain evidence="5 6">DSM 21228</strain>
    </source>
</reference>
<keyword evidence="2" id="KW-0812">Transmembrane</keyword>
<dbReference type="Pfam" id="PF01389">
    <property type="entry name" value="OmpA_membrane"/>
    <property type="match status" value="1"/>
</dbReference>
<comment type="similarity">
    <text evidence="1">Belongs to the outer membrane OOP (TC 1.B.6) superfamily. OmpA family.</text>
</comment>
<feature type="domain" description="Outer membrane protein OmpA-like transmembrane" evidence="4">
    <location>
        <begin position="34"/>
        <end position="202"/>
    </location>
</feature>
<dbReference type="AlphaFoldDB" id="A0A1H3YN28"/>
<dbReference type="InterPro" id="IPR011250">
    <property type="entry name" value="OMP/PagP_B-barrel"/>
</dbReference>
<feature type="chain" id="PRO_5011719671" evidence="3">
    <location>
        <begin position="20"/>
        <end position="205"/>
    </location>
</feature>
<keyword evidence="2" id="KW-0626">Porin</keyword>
<evidence type="ECO:0000256" key="2">
    <source>
        <dbReference type="ARBA" id="ARBA00023114"/>
    </source>
</evidence>
<keyword evidence="2" id="KW-0813">Transport</keyword>
<keyword evidence="6" id="KW-1185">Reference proteome</keyword>
<accession>A0A1H3YN28</accession>
<dbReference type="Gene3D" id="2.40.160.20">
    <property type="match status" value="1"/>
</dbReference>
<sequence>MKNQLILCLLIAVSSHASAEDVMMMGSGFTNGPKLYAGASAGSTKQSDTCNEPFFSGQCNDQDFAWKAFGGARINPMLGAELSYYDLGDRSMEGTTGGSTAKLESSTTGTAIAGVGYVPLTSQIEAFGKAGAMAWDSKTSKTSGTNTSHFDESGTSILLGGGAQFQMNSNLHLRGEWEHISNIGADSAYETDADVYSLGMSYSTL</sequence>
<gene>
    <name evidence="5" type="ORF">SAMN05660964_00969</name>
</gene>
<dbReference type="Proteomes" id="UP000199397">
    <property type="component" value="Unassembled WGS sequence"/>
</dbReference>
<dbReference type="EMBL" id="FNQP01000004">
    <property type="protein sequence ID" value="SEA12404.1"/>
    <property type="molecule type" value="Genomic_DNA"/>
</dbReference>
<dbReference type="InterPro" id="IPR000498">
    <property type="entry name" value="OmpA-like_TM_dom"/>
</dbReference>
<dbReference type="STRING" id="525918.SAMN05660964_00969"/>
<evidence type="ECO:0000259" key="4">
    <source>
        <dbReference type="Pfam" id="PF01389"/>
    </source>
</evidence>
<keyword evidence="3" id="KW-0732">Signal</keyword>
<dbReference type="OrthoDB" id="5786186at2"/>
<dbReference type="GO" id="GO:0046930">
    <property type="term" value="C:pore complex"/>
    <property type="evidence" value="ECO:0007669"/>
    <property type="project" value="UniProtKB-KW"/>
</dbReference>
<evidence type="ECO:0000256" key="3">
    <source>
        <dbReference type="SAM" id="SignalP"/>
    </source>
</evidence>
<dbReference type="GO" id="GO:0015288">
    <property type="term" value="F:porin activity"/>
    <property type="evidence" value="ECO:0007669"/>
    <property type="project" value="UniProtKB-KW"/>
</dbReference>
<proteinExistence type="inferred from homology"/>
<feature type="signal peptide" evidence="3">
    <location>
        <begin position="1"/>
        <end position="19"/>
    </location>
</feature>
<name>A0A1H3YN28_9GAMM</name>
<evidence type="ECO:0000256" key="1">
    <source>
        <dbReference type="ARBA" id="ARBA00005710"/>
    </source>
</evidence>
<protein>
    <submittedName>
        <fullName evidence="5">Opacity protein</fullName>
    </submittedName>
</protein>
<evidence type="ECO:0000313" key="6">
    <source>
        <dbReference type="Proteomes" id="UP000199397"/>
    </source>
</evidence>